<feature type="compositionally biased region" description="Gly residues" evidence="1">
    <location>
        <begin position="69"/>
        <end position="79"/>
    </location>
</feature>
<protein>
    <submittedName>
        <fullName evidence="2">Uncharacterized protein</fullName>
    </submittedName>
</protein>
<sequence>MWHWESKEHERREARNIEGRGREHKIADQAGEVKTTAVASDGDGDEDDRKQPQERPASSSVATASSVTRGGGGAGGGGASYRSNESRVHRPPLSPPSSKRPFVQALETLERLTHAAGKPHGGVSAGLASASLPSSSSSSRASTATAADITSSLVSPSPSSLGSTREEGASSGKRKRKQAQERQSAAAAAIALSANDGEGGGGEGGREGGETSSPSSLPGGAAKCRVGFGMIRLLTGPEGNDAGGRPVGVKPGEDVETAVLGSGGSKVSQWVMGRLKIDTRGGERQENGRDNADGNQQYLCLDETHVSGAVCISGTR</sequence>
<feature type="compositionally biased region" description="Basic and acidic residues" evidence="1">
    <location>
        <begin position="1"/>
        <end position="27"/>
    </location>
</feature>
<dbReference type="Proteomes" id="UP000002630">
    <property type="component" value="Linkage Group LG20"/>
</dbReference>
<organism evidence="2 3">
    <name type="scientific">Ectocarpus siliculosus</name>
    <name type="common">Brown alga</name>
    <name type="synonym">Conferva siliculosa</name>
    <dbReference type="NCBI Taxonomy" id="2880"/>
    <lineage>
        <taxon>Eukaryota</taxon>
        <taxon>Sar</taxon>
        <taxon>Stramenopiles</taxon>
        <taxon>Ochrophyta</taxon>
        <taxon>PX clade</taxon>
        <taxon>Phaeophyceae</taxon>
        <taxon>Ectocarpales</taxon>
        <taxon>Ectocarpaceae</taxon>
        <taxon>Ectocarpus</taxon>
    </lineage>
</organism>
<gene>
    <name evidence="2" type="ORF">Esi_0036_0098</name>
</gene>
<evidence type="ECO:0000256" key="1">
    <source>
        <dbReference type="SAM" id="MobiDB-lite"/>
    </source>
</evidence>
<name>D8LLD5_ECTSI</name>
<dbReference type="AlphaFoldDB" id="D8LLD5"/>
<feature type="compositionally biased region" description="Low complexity" evidence="1">
    <location>
        <begin position="181"/>
        <end position="194"/>
    </location>
</feature>
<evidence type="ECO:0000313" key="3">
    <source>
        <dbReference type="Proteomes" id="UP000002630"/>
    </source>
</evidence>
<keyword evidence="3" id="KW-1185">Reference proteome</keyword>
<feature type="compositionally biased region" description="Low complexity" evidence="1">
    <location>
        <begin position="57"/>
        <end position="68"/>
    </location>
</feature>
<dbReference type="EMBL" id="FN649745">
    <property type="protein sequence ID" value="CBN77133.1"/>
    <property type="molecule type" value="Genomic_DNA"/>
</dbReference>
<accession>D8LLD5</accession>
<dbReference type="InParanoid" id="D8LLD5"/>
<reference evidence="2 3" key="1">
    <citation type="journal article" date="2010" name="Nature">
        <title>The Ectocarpus genome and the independent evolution of multicellularity in brown algae.</title>
        <authorList>
            <person name="Cock J.M."/>
            <person name="Sterck L."/>
            <person name="Rouze P."/>
            <person name="Scornet D."/>
            <person name="Allen A.E."/>
            <person name="Amoutzias G."/>
            <person name="Anthouard V."/>
            <person name="Artiguenave F."/>
            <person name="Aury J.M."/>
            <person name="Badger J.H."/>
            <person name="Beszteri B."/>
            <person name="Billiau K."/>
            <person name="Bonnet E."/>
            <person name="Bothwell J.H."/>
            <person name="Bowler C."/>
            <person name="Boyen C."/>
            <person name="Brownlee C."/>
            <person name="Carrano C.J."/>
            <person name="Charrier B."/>
            <person name="Cho G.Y."/>
            <person name="Coelho S.M."/>
            <person name="Collen J."/>
            <person name="Corre E."/>
            <person name="Da Silva C."/>
            <person name="Delage L."/>
            <person name="Delaroque N."/>
            <person name="Dittami S.M."/>
            <person name="Doulbeau S."/>
            <person name="Elias M."/>
            <person name="Farnham G."/>
            <person name="Gachon C.M."/>
            <person name="Gschloessl B."/>
            <person name="Heesch S."/>
            <person name="Jabbari K."/>
            <person name="Jubin C."/>
            <person name="Kawai H."/>
            <person name="Kimura K."/>
            <person name="Kloareg B."/>
            <person name="Kupper F.C."/>
            <person name="Lang D."/>
            <person name="Le Bail A."/>
            <person name="Leblanc C."/>
            <person name="Lerouge P."/>
            <person name="Lohr M."/>
            <person name="Lopez P.J."/>
            <person name="Martens C."/>
            <person name="Maumus F."/>
            <person name="Michel G."/>
            <person name="Miranda-Saavedra D."/>
            <person name="Morales J."/>
            <person name="Moreau H."/>
            <person name="Motomura T."/>
            <person name="Nagasato C."/>
            <person name="Napoli C.A."/>
            <person name="Nelson D.R."/>
            <person name="Nyvall-Collen P."/>
            <person name="Peters A.F."/>
            <person name="Pommier C."/>
            <person name="Potin P."/>
            <person name="Poulain J."/>
            <person name="Quesneville H."/>
            <person name="Read B."/>
            <person name="Rensing S.A."/>
            <person name="Ritter A."/>
            <person name="Rousvoal S."/>
            <person name="Samanta M."/>
            <person name="Samson G."/>
            <person name="Schroeder D.C."/>
            <person name="Segurens B."/>
            <person name="Strittmatter M."/>
            <person name="Tonon T."/>
            <person name="Tregear J.W."/>
            <person name="Valentin K."/>
            <person name="von Dassow P."/>
            <person name="Yamagishi T."/>
            <person name="Van de Peer Y."/>
            <person name="Wincker P."/>
        </authorList>
    </citation>
    <scope>NUCLEOTIDE SEQUENCE [LARGE SCALE GENOMIC DNA]</scope>
    <source>
        <strain evidence="3">Ec32 / CCAP1310/4</strain>
    </source>
</reference>
<dbReference type="EMBL" id="FN648553">
    <property type="protein sequence ID" value="CBN77133.1"/>
    <property type="molecule type" value="Genomic_DNA"/>
</dbReference>
<proteinExistence type="predicted"/>
<evidence type="ECO:0000313" key="2">
    <source>
        <dbReference type="EMBL" id="CBN77133.1"/>
    </source>
</evidence>
<feature type="compositionally biased region" description="Low complexity" evidence="1">
    <location>
        <begin position="125"/>
        <end position="163"/>
    </location>
</feature>
<feature type="region of interest" description="Disordered" evidence="1">
    <location>
        <begin position="1"/>
        <end position="221"/>
    </location>
</feature>